<dbReference type="Pfam" id="PF00648">
    <property type="entry name" value="Peptidase_C2"/>
    <property type="match status" value="1"/>
</dbReference>
<keyword evidence="3" id="KW-0788">Thiol protease</keyword>
<feature type="compositionally biased region" description="Acidic residues" evidence="4">
    <location>
        <begin position="873"/>
        <end position="885"/>
    </location>
</feature>
<feature type="compositionally biased region" description="Basic residues" evidence="4">
    <location>
        <begin position="75"/>
        <end position="87"/>
    </location>
</feature>
<feature type="active site" evidence="2 3">
    <location>
        <position position="493"/>
    </location>
</feature>
<dbReference type="eggNOG" id="KOG0045">
    <property type="taxonomic scope" value="Eukaryota"/>
</dbReference>
<feature type="compositionally biased region" description="Basic residues" evidence="4">
    <location>
        <begin position="763"/>
        <end position="777"/>
    </location>
</feature>
<dbReference type="PANTHER" id="PTHR10183:SF425">
    <property type="entry name" value="CALPAIN-5"/>
    <property type="match status" value="1"/>
</dbReference>
<evidence type="ECO:0000256" key="4">
    <source>
        <dbReference type="SAM" id="MobiDB-lite"/>
    </source>
</evidence>
<comment type="similarity">
    <text evidence="1">Belongs to the peptidase C2 family.</text>
</comment>
<feature type="compositionally biased region" description="Acidic residues" evidence="4">
    <location>
        <begin position="825"/>
        <end position="838"/>
    </location>
</feature>
<protein>
    <submittedName>
        <fullName evidence="6">Calpain family cysteine protease</fullName>
    </submittedName>
</protein>
<evidence type="ECO:0000313" key="6">
    <source>
        <dbReference type="EMBL" id="EPE07696.1"/>
    </source>
</evidence>
<keyword evidence="3 6" id="KW-0645">Protease</keyword>
<feature type="region of interest" description="Disordered" evidence="4">
    <location>
        <begin position="951"/>
        <end position="974"/>
    </location>
</feature>
<dbReference type="EMBL" id="KE148150">
    <property type="protein sequence ID" value="EPE07696.1"/>
    <property type="molecule type" value="Genomic_DNA"/>
</dbReference>
<feature type="region of interest" description="Disordered" evidence="4">
    <location>
        <begin position="140"/>
        <end position="177"/>
    </location>
</feature>
<gene>
    <name evidence="6" type="ORF">F503_00418</name>
</gene>
<dbReference type="SMART" id="SM00230">
    <property type="entry name" value="CysPc"/>
    <property type="match status" value="1"/>
</dbReference>
<dbReference type="InterPro" id="IPR038765">
    <property type="entry name" value="Papain-like_cys_pep_sf"/>
</dbReference>
<feature type="compositionally biased region" description="Low complexity" evidence="4">
    <location>
        <begin position="146"/>
        <end position="177"/>
    </location>
</feature>
<dbReference type="Gene3D" id="3.90.70.10">
    <property type="entry name" value="Cysteine proteinases"/>
    <property type="match status" value="1"/>
</dbReference>
<reference evidence="6 7" key="1">
    <citation type="journal article" date="2013" name="BMC Genomics">
        <title>The genome and transcriptome of the pine saprophyte Ophiostoma piceae, and a comparison with the bark beetle-associated pine pathogen Grosmannia clavigera.</title>
        <authorList>
            <person name="Haridas S."/>
            <person name="Wang Y."/>
            <person name="Lim L."/>
            <person name="Massoumi Alamouti S."/>
            <person name="Jackman S."/>
            <person name="Docking R."/>
            <person name="Robertson G."/>
            <person name="Birol I."/>
            <person name="Bohlmann J."/>
            <person name="Breuil C."/>
        </authorList>
    </citation>
    <scope>NUCLEOTIDE SEQUENCE [LARGE SCALE GENOMIC DNA]</scope>
    <source>
        <strain evidence="6 7">UAMH 11346</strain>
    </source>
</reference>
<sequence>MANKQAASDKLPPGMQWMQPDDDDDIAASIVRSMLAGEDDLDECELYAKPERSQRPAAGDAKSSTLGSSSMSGKQSKKKSKSKKKKIDKTPQAKLNEYWQFSQVPKATKITSVFPRRLYKHLLPASDVLGLGLDLGQDSLSRRDSGTSSSWSTISAGAVATPTDTSSTPSTESSIPPLALGASTSNAAASYETAARQCQAAVARVVRECRRTNEKFTDQEFNLENDYRRNCLRGLVRRRTADGGDDNNEGLMPFHTPRSVHRVDWIYEKPVFTVDGGFSASDIRQGRLGDCWWIASVATIAHRTDLMERICVARDETCGVYGFVFQRDGAWVSVVVDDNLYLQREDFFVEMYDSTGQRQREHRERYQQGSKALSFARCENENETWLPLLEKAFAKVHGDYGSLTGGWSGEGVEDLTGGVSTTITTSRVLDKDRLWAELVNPEGQFVFGLSILGCGCIHGNNNGLTVNHCYSVLRAVEAEGEDGETVRLVKIRNPWGKRSEKTGFGEWHGPWSDGSPEWNAYWFKKLDHKFGDNGVFWMSYSDMLDTFGWLHRTRLFDAQWTVVQRWATVQVAWVGLGYLQTRFVIDVKKPGMVVIVLSQLDERYFRGLKGQYDYQMHFVLRSLTGDGKPDEVLSIVHASNVHELRAISCEVDIETAGRYEVLPQVKARRNRRKVTVDEVVREGAELNPDKLRQIGRQYDEAHAKGADVDDQDLALEEKRAKKLERIRAKKEWSKVQTQRAKEKKLRDEQVEWKKKREADKKEKKEKKKAERKKAKKAAKAEEEEKKKDDKNEEGNSDEAKSEEETKSEKETKSDDKDKAEKKDDSDSDVSTDEEDDFTIDIAPEPKPVPEPDFGSETDEDEDNDDLLLLREESDSDGDDDDDGDSELAKIKKRIERRSWPYDSDCEGHHSHHHGQSKKTTFREDKWNAVCVLGLRVYSQDVETTIELVKPDAKESKAQQNAVGAEEAAEAKTES</sequence>
<feature type="compositionally biased region" description="Basic and acidic residues" evidence="4">
    <location>
        <begin position="744"/>
        <end position="762"/>
    </location>
</feature>
<dbReference type="PROSITE" id="PS50203">
    <property type="entry name" value="CALPAIN_CAT"/>
    <property type="match status" value="1"/>
</dbReference>
<dbReference type="InterPro" id="IPR000169">
    <property type="entry name" value="Pept_cys_AS"/>
</dbReference>
<dbReference type="CDD" id="cd00044">
    <property type="entry name" value="CysPc"/>
    <property type="match status" value="1"/>
</dbReference>
<dbReference type="SUPFAM" id="SSF54001">
    <property type="entry name" value="Cysteine proteinases"/>
    <property type="match status" value="1"/>
</dbReference>
<dbReference type="HOGENOM" id="CLU_006072_1_1_1"/>
<dbReference type="OMA" id="GEWHGPW"/>
<dbReference type="GO" id="GO:0006508">
    <property type="term" value="P:proteolysis"/>
    <property type="evidence" value="ECO:0007669"/>
    <property type="project" value="UniProtKB-KW"/>
</dbReference>
<evidence type="ECO:0000256" key="3">
    <source>
        <dbReference type="PROSITE-ProRule" id="PRU00239"/>
    </source>
</evidence>
<proteinExistence type="inferred from homology"/>
<keyword evidence="7" id="KW-1185">Reference proteome</keyword>
<feature type="compositionally biased region" description="Low complexity" evidence="4">
    <location>
        <begin position="62"/>
        <end position="74"/>
    </location>
</feature>
<feature type="domain" description="Calpain catalytic" evidence="5">
    <location>
        <begin position="262"/>
        <end position="556"/>
    </location>
</feature>
<dbReference type="VEuPathDB" id="FungiDB:F503_00418"/>
<dbReference type="PROSITE" id="PS00139">
    <property type="entry name" value="THIOL_PROTEASE_CYS"/>
    <property type="match status" value="1"/>
</dbReference>
<evidence type="ECO:0000256" key="2">
    <source>
        <dbReference type="PIRSR" id="PIRSR622684-1"/>
    </source>
</evidence>
<evidence type="ECO:0000256" key="1">
    <source>
        <dbReference type="ARBA" id="ARBA00007623"/>
    </source>
</evidence>
<name>S3C735_OPHP1</name>
<evidence type="ECO:0000313" key="7">
    <source>
        <dbReference type="Proteomes" id="UP000016923"/>
    </source>
</evidence>
<dbReference type="OrthoDB" id="424753at2759"/>
<dbReference type="AlphaFoldDB" id="S3C735"/>
<dbReference type="Proteomes" id="UP000016923">
    <property type="component" value="Unassembled WGS sequence"/>
</dbReference>
<feature type="region of interest" description="Disordered" evidence="4">
    <location>
        <begin position="729"/>
        <end position="920"/>
    </location>
</feature>
<feature type="active site" evidence="2 3">
    <location>
        <position position="291"/>
    </location>
</feature>
<accession>S3C735</accession>
<evidence type="ECO:0000259" key="5">
    <source>
        <dbReference type="PROSITE" id="PS50203"/>
    </source>
</evidence>
<keyword evidence="3" id="KW-0378">Hydrolase</keyword>
<feature type="active site" evidence="2 3">
    <location>
        <position position="468"/>
    </location>
</feature>
<dbReference type="InterPro" id="IPR022684">
    <property type="entry name" value="Calpain_cysteine_protease"/>
</dbReference>
<dbReference type="PANTHER" id="PTHR10183">
    <property type="entry name" value="CALPAIN"/>
    <property type="match status" value="1"/>
</dbReference>
<feature type="region of interest" description="Disordered" evidence="4">
    <location>
        <begin position="1"/>
        <end position="89"/>
    </location>
</feature>
<feature type="compositionally biased region" description="Basic and acidic residues" evidence="4">
    <location>
        <begin position="778"/>
        <end position="824"/>
    </location>
</feature>
<dbReference type="InterPro" id="IPR001300">
    <property type="entry name" value="Peptidase_C2_calpain_cat"/>
</dbReference>
<dbReference type="GO" id="GO:0004198">
    <property type="term" value="F:calcium-dependent cysteine-type endopeptidase activity"/>
    <property type="evidence" value="ECO:0007669"/>
    <property type="project" value="InterPro"/>
</dbReference>
<feature type="compositionally biased region" description="Acidic residues" evidence="4">
    <location>
        <begin position="853"/>
        <end position="865"/>
    </location>
</feature>
<dbReference type="PRINTS" id="PR00704">
    <property type="entry name" value="CALPAIN"/>
</dbReference>
<dbReference type="STRING" id="1262450.S3C735"/>
<organism evidence="6 7">
    <name type="scientific">Ophiostoma piceae (strain UAMH 11346)</name>
    <name type="common">Sap stain fungus</name>
    <dbReference type="NCBI Taxonomy" id="1262450"/>
    <lineage>
        <taxon>Eukaryota</taxon>
        <taxon>Fungi</taxon>
        <taxon>Dikarya</taxon>
        <taxon>Ascomycota</taxon>
        <taxon>Pezizomycotina</taxon>
        <taxon>Sordariomycetes</taxon>
        <taxon>Sordariomycetidae</taxon>
        <taxon>Ophiostomatales</taxon>
        <taxon>Ophiostomataceae</taxon>
        <taxon>Ophiostoma</taxon>
    </lineage>
</organism>